<protein>
    <submittedName>
        <fullName evidence="2">Uncharacterized protein</fullName>
    </submittedName>
</protein>
<organism evidence="2 3">
    <name type="scientific">Catenaria anguillulae PL171</name>
    <dbReference type="NCBI Taxonomy" id="765915"/>
    <lineage>
        <taxon>Eukaryota</taxon>
        <taxon>Fungi</taxon>
        <taxon>Fungi incertae sedis</taxon>
        <taxon>Blastocladiomycota</taxon>
        <taxon>Blastocladiomycetes</taxon>
        <taxon>Blastocladiales</taxon>
        <taxon>Catenariaceae</taxon>
        <taxon>Catenaria</taxon>
    </lineage>
</organism>
<evidence type="ECO:0000256" key="1">
    <source>
        <dbReference type="SAM" id="SignalP"/>
    </source>
</evidence>
<gene>
    <name evidence="2" type="ORF">BCR44DRAFT_38560</name>
</gene>
<keyword evidence="1" id="KW-0732">Signal</keyword>
<keyword evidence="3" id="KW-1185">Reference proteome</keyword>
<reference evidence="2 3" key="1">
    <citation type="submission" date="2016-07" db="EMBL/GenBank/DDBJ databases">
        <title>Pervasive Adenine N6-methylation of Active Genes in Fungi.</title>
        <authorList>
            <consortium name="DOE Joint Genome Institute"/>
            <person name="Mondo S.J."/>
            <person name="Dannebaum R.O."/>
            <person name="Kuo R.C."/>
            <person name="Labutti K."/>
            <person name="Haridas S."/>
            <person name="Kuo A."/>
            <person name="Salamov A."/>
            <person name="Ahrendt S.R."/>
            <person name="Lipzen A."/>
            <person name="Sullivan W."/>
            <person name="Andreopoulos W.B."/>
            <person name="Clum A."/>
            <person name="Lindquist E."/>
            <person name="Daum C."/>
            <person name="Ramamoorthy G.K."/>
            <person name="Gryganskyi A."/>
            <person name="Culley D."/>
            <person name="Magnuson J.K."/>
            <person name="James T.Y."/>
            <person name="O'Malley M.A."/>
            <person name="Stajich J.E."/>
            <person name="Spatafora J.W."/>
            <person name="Visel A."/>
            <person name="Grigoriev I.V."/>
        </authorList>
    </citation>
    <scope>NUCLEOTIDE SEQUENCE [LARGE SCALE GENOMIC DNA]</scope>
    <source>
        <strain evidence="2 3">PL171</strain>
    </source>
</reference>
<accession>A0A1Y2HP32</accession>
<dbReference type="AlphaFoldDB" id="A0A1Y2HP32"/>
<sequence>MKLWSFSSCLLFVLSFRPAFHSKPGVASMVMPGSGFITQQDFQIPGLDFQVKMNPLNNCPSYCLFAGDCYFPCM</sequence>
<dbReference type="EMBL" id="MCFL01000017">
    <property type="protein sequence ID" value="ORZ36358.1"/>
    <property type="molecule type" value="Genomic_DNA"/>
</dbReference>
<feature type="signal peptide" evidence="1">
    <location>
        <begin position="1"/>
        <end position="22"/>
    </location>
</feature>
<dbReference type="Proteomes" id="UP000193411">
    <property type="component" value="Unassembled WGS sequence"/>
</dbReference>
<name>A0A1Y2HP32_9FUNG</name>
<proteinExistence type="predicted"/>
<feature type="chain" id="PRO_5013254495" evidence="1">
    <location>
        <begin position="23"/>
        <end position="74"/>
    </location>
</feature>
<comment type="caution">
    <text evidence="2">The sequence shown here is derived from an EMBL/GenBank/DDBJ whole genome shotgun (WGS) entry which is preliminary data.</text>
</comment>
<evidence type="ECO:0000313" key="2">
    <source>
        <dbReference type="EMBL" id="ORZ36358.1"/>
    </source>
</evidence>
<evidence type="ECO:0000313" key="3">
    <source>
        <dbReference type="Proteomes" id="UP000193411"/>
    </source>
</evidence>